<protein>
    <recommendedName>
        <fullName evidence="1">AAA+ ATPase domain-containing protein</fullName>
    </recommendedName>
</protein>
<dbReference type="Gene3D" id="3.40.50.300">
    <property type="entry name" value="P-loop containing nucleotide triphosphate hydrolases"/>
    <property type="match status" value="2"/>
</dbReference>
<dbReference type="SMART" id="SM00382">
    <property type="entry name" value="AAA"/>
    <property type="match status" value="1"/>
</dbReference>
<dbReference type="PANTHER" id="PTHR37291:SF1">
    <property type="entry name" value="TYPE IV METHYL-DIRECTED RESTRICTION ENZYME ECOKMCRB SUBUNIT"/>
    <property type="match status" value="1"/>
</dbReference>
<evidence type="ECO:0000259" key="1">
    <source>
        <dbReference type="SMART" id="SM00382"/>
    </source>
</evidence>
<dbReference type="SUPFAM" id="SSF52540">
    <property type="entry name" value="P-loop containing nucleoside triphosphate hydrolases"/>
    <property type="match status" value="1"/>
</dbReference>
<evidence type="ECO:0000313" key="2">
    <source>
        <dbReference type="EMBL" id="EMB22288.1"/>
    </source>
</evidence>
<dbReference type="PANTHER" id="PTHR37291">
    <property type="entry name" value="5-METHYLCYTOSINE-SPECIFIC RESTRICTION ENZYME B"/>
    <property type="match status" value="1"/>
</dbReference>
<reference evidence="2" key="1">
    <citation type="submission" date="2012-01" db="EMBL/GenBank/DDBJ databases">
        <title>The Genome Sequence of Treponema denticola OTK.</title>
        <authorList>
            <consortium name="The Broad Institute Genome Sequencing Platform"/>
            <person name="Earl A."/>
            <person name="Ward D."/>
            <person name="Feldgarden M."/>
            <person name="Gevers D."/>
            <person name="Blanton J.M."/>
            <person name="Fenno C.J."/>
            <person name="Baranova O.V."/>
            <person name="Mathney J."/>
            <person name="Dewhirst F.E."/>
            <person name="Izard J."/>
            <person name="Young S.K."/>
            <person name="Zeng Q."/>
            <person name="Gargeya S."/>
            <person name="Fitzgerald M."/>
            <person name="Haas B."/>
            <person name="Abouelleil A."/>
            <person name="Alvarado L."/>
            <person name="Arachchi H.M."/>
            <person name="Berlin A."/>
            <person name="Chapman S.B."/>
            <person name="Gearin G."/>
            <person name="Goldberg J."/>
            <person name="Griggs A."/>
            <person name="Gujja S."/>
            <person name="Hansen M."/>
            <person name="Heiman D."/>
            <person name="Howarth C."/>
            <person name="Larimer J."/>
            <person name="Lui A."/>
            <person name="MacDonald P.J.P."/>
            <person name="McCowen C."/>
            <person name="Montmayeur A."/>
            <person name="Murphy C."/>
            <person name="Neiman D."/>
            <person name="Pearson M."/>
            <person name="Priest M."/>
            <person name="Roberts A."/>
            <person name="Saif S."/>
            <person name="Shea T."/>
            <person name="Sisk P."/>
            <person name="Stolte C."/>
            <person name="Sykes S."/>
            <person name="Wortman J."/>
            <person name="Nusbaum C."/>
            <person name="Birren B."/>
        </authorList>
    </citation>
    <scope>NUCLEOTIDE SEQUENCE [LARGE SCALE GENOMIC DNA]</scope>
    <source>
        <strain evidence="2">OTK</strain>
    </source>
</reference>
<dbReference type="InterPro" id="IPR027417">
    <property type="entry name" value="P-loop_NTPase"/>
</dbReference>
<dbReference type="EMBL" id="AGDY01000005">
    <property type="protein sequence ID" value="EMB22288.1"/>
    <property type="molecule type" value="Genomic_DNA"/>
</dbReference>
<dbReference type="GO" id="GO:0005524">
    <property type="term" value="F:ATP binding"/>
    <property type="evidence" value="ECO:0007669"/>
    <property type="project" value="InterPro"/>
</dbReference>
<feature type="domain" description="AAA+ ATPase" evidence="1">
    <location>
        <begin position="387"/>
        <end position="694"/>
    </location>
</feature>
<dbReference type="PATRIC" id="fig|999434.4.peg.1249"/>
<gene>
    <name evidence="2" type="ORF">HMPREF9723_01206</name>
</gene>
<proteinExistence type="predicted"/>
<dbReference type="HOGENOM" id="CLU_008747_1_1_12"/>
<dbReference type="InterPro" id="IPR011704">
    <property type="entry name" value="ATPase_dyneun-rel_AAA"/>
</dbReference>
<dbReference type="Proteomes" id="UP000011701">
    <property type="component" value="Chromosome"/>
</dbReference>
<dbReference type="GO" id="GO:0016887">
    <property type="term" value="F:ATP hydrolysis activity"/>
    <property type="evidence" value="ECO:0007669"/>
    <property type="project" value="InterPro"/>
</dbReference>
<accession>A0A0F6MQW7</accession>
<dbReference type="AlphaFoldDB" id="A0A0F6MQW7"/>
<comment type="caution">
    <text evidence="2">The sequence shown here is derived from an EMBL/GenBank/DDBJ whole genome shotgun (WGS) entry which is preliminary data.</text>
</comment>
<sequence length="781" mass="90247">MYKNESKDNHFTWIPFYEEFAQKLLLYKDKRKELIQIVYKLKPDYINYLKWKPENSNGSDNPEIDPFSIFGIFNRGIKKSNRLDIIEYFKNAFEITSNIPSDFDSIPTLNNQRSFFINSNAPSFSKDIEVLWNMFEATLKNNEINLNYAFDEAAKHNGWGEAMLTMALYWVAPNSFLALDSKNKEFLKKNNFLIPAEITFQSYKILLDKVRAEMQKIESAFKSFPEFSYLAYLDGDTERKYWSGGIKWDKKDKKNEFINGNFWQIGWDKGHESKGAKQAWKNIKKVKVGDYLAFHSYGGTNDLTIHYLSEIIGVLPDEGKLSIKKLPGNNYYKGKGPKMKSGTWFGTLIPVTGDKAIDTIFHVNSNTTGENLMNNADITQYINFLKKHHNIILHGAPGTGKTYLAKQIAKLMYAETEFVQFHPSYDYTDFVEGLRPVNNADKTNMIFERKDGSFKAFCKKAVKNLQDSKKSIHEMQKEVSFKDKFFELLDKIRNGDLKELHQRTNIPLDILQVTDNDNIVVKTKSSGTERTYTVSYERIEKLSKVFVDKQSLDNIKNIDKEIRSVIGGCHSSAYWATLNWIYTNQDSSNISEIPELIKQKDFIFIIDEINRGEISKIFGELFFSVDPDYRGKKGLVKTQYQNLVETGDIFEDGFYVPENVYIIGTMNDIDRSVESMDFAMRRRFAFKEITAAQSAENFELSENTKTRMESLNNAISKIDGLNSAYHIGAAYFKQLDDDMETSDELWENSLHDLLVEYLKGSGNEESNLELLKNAFDMINIE</sequence>
<dbReference type="Pfam" id="PF07728">
    <property type="entry name" value="AAA_5"/>
    <property type="match status" value="2"/>
</dbReference>
<name>A0A0F6MQW7_TREDN</name>
<dbReference type="InterPro" id="IPR052934">
    <property type="entry name" value="Methyl-DNA_Rec/Restrict_Enz"/>
</dbReference>
<organism evidence="2">
    <name type="scientific">Treponema denticola OTK</name>
    <dbReference type="NCBI Taxonomy" id="999434"/>
    <lineage>
        <taxon>Bacteria</taxon>
        <taxon>Pseudomonadati</taxon>
        <taxon>Spirochaetota</taxon>
        <taxon>Spirochaetia</taxon>
        <taxon>Spirochaetales</taxon>
        <taxon>Treponemataceae</taxon>
        <taxon>Treponema</taxon>
    </lineage>
</organism>
<dbReference type="InterPro" id="IPR003593">
    <property type="entry name" value="AAA+_ATPase"/>
</dbReference>
<dbReference type="RefSeq" id="WP_002691856.1">
    <property type="nucleotide sequence ID" value="NZ_CM001797.1"/>
</dbReference>